<reference evidence="2" key="1">
    <citation type="journal article" date="2022" name="Mol. Ecol. Resour.">
        <title>The genomes of chicory, endive, great burdock and yacon provide insights into Asteraceae palaeo-polyploidization history and plant inulin production.</title>
        <authorList>
            <person name="Fan W."/>
            <person name="Wang S."/>
            <person name="Wang H."/>
            <person name="Wang A."/>
            <person name="Jiang F."/>
            <person name="Liu H."/>
            <person name="Zhao H."/>
            <person name="Xu D."/>
            <person name="Zhang Y."/>
        </authorList>
    </citation>
    <scope>NUCLEOTIDE SEQUENCE [LARGE SCALE GENOMIC DNA]</scope>
    <source>
        <strain evidence="2">cv. Yunnan</strain>
    </source>
</reference>
<gene>
    <name evidence="1" type="ORF">L1987_63324</name>
</gene>
<sequence length="188" mass="21593">MNPYTVSPPYHSYFHFGIPPSSAMMDPYLHPYHHHAAPTPAMTLSHYYPLEYPYTWYVEGDVAFIVNVTHYVPQHNHGFEQETYVMPSMDPSTYEEDGITLDAIEDALDMHDYENDLFNILEETVMNTGLTEKEITKNLQLMNYPEEEEDNDDEICVVCHGRVASMQTSVSLRVHQGMVASSKRLPSV</sequence>
<proteinExistence type="predicted"/>
<keyword evidence="2" id="KW-1185">Reference proteome</keyword>
<dbReference type="Proteomes" id="UP001056120">
    <property type="component" value="Linkage Group LG21"/>
</dbReference>
<name>A0ACB9CCZ6_9ASTR</name>
<evidence type="ECO:0000313" key="1">
    <source>
        <dbReference type="EMBL" id="KAI3732126.1"/>
    </source>
</evidence>
<reference evidence="1 2" key="2">
    <citation type="journal article" date="2022" name="Mol. Ecol. Resour.">
        <title>The genomes of chicory, endive, great burdock and yacon provide insights into Asteraceae paleo-polyploidization history and plant inulin production.</title>
        <authorList>
            <person name="Fan W."/>
            <person name="Wang S."/>
            <person name="Wang H."/>
            <person name="Wang A."/>
            <person name="Jiang F."/>
            <person name="Liu H."/>
            <person name="Zhao H."/>
            <person name="Xu D."/>
            <person name="Zhang Y."/>
        </authorList>
    </citation>
    <scope>NUCLEOTIDE SEQUENCE [LARGE SCALE GENOMIC DNA]</scope>
    <source>
        <strain evidence="2">cv. Yunnan</strain>
        <tissue evidence="1">Leaves</tissue>
    </source>
</reference>
<organism evidence="1 2">
    <name type="scientific">Smallanthus sonchifolius</name>
    <dbReference type="NCBI Taxonomy" id="185202"/>
    <lineage>
        <taxon>Eukaryota</taxon>
        <taxon>Viridiplantae</taxon>
        <taxon>Streptophyta</taxon>
        <taxon>Embryophyta</taxon>
        <taxon>Tracheophyta</taxon>
        <taxon>Spermatophyta</taxon>
        <taxon>Magnoliopsida</taxon>
        <taxon>eudicotyledons</taxon>
        <taxon>Gunneridae</taxon>
        <taxon>Pentapetalae</taxon>
        <taxon>asterids</taxon>
        <taxon>campanulids</taxon>
        <taxon>Asterales</taxon>
        <taxon>Asteraceae</taxon>
        <taxon>Asteroideae</taxon>
        <taxon>Heliantheae alliance</taxon>
        <taxon>Millerieae</taxon>
        <taxon>Smallanthus</taxon>
    </lineage>
</organism>
<comment type="caution">
    <text evidence="1">The sequence shown here is derived from an EMBL/GenBank/DDBJ whole genome shotgun (WGS) entry which is preliminary data.</text>
</comment>
<accession>A0ACB9CCZ6</accession>
<protein>
    <submittedName>
        <fullName evidence="1">Uncharacterized protein</fullName>
    </submittedName>
</protein>
<dbReference type="EMBL" id="CM042038">
    <property type="protein sequence ID" value="KAI3732126.1"/>
    <property type="molecule type" value="Genomic_DNA"/>
</dbReference>
<evidence type="ECO:0000313" key="2">
    <source>
        <dbReference type="Proteomes" id="UP001056120"/>
    </source>
</evidence>